<sequence length="109" mass="11681">MVVGYTVPRDYTFNPYARARDMEAIEIYYAHLSQSLDLTIVIGMGFIAIGGIILSSLITFISCTESTTQHSVPSERSAIISSRGRGYGTSAGTTPTPRSAGGDIALCER</sequence>
<dbReference type="EnsemblMetazoa" id="G3051.1">
    <property type="protein sequence ID" value="G3051.1:cds"/>
    <property type="gene ID" value="G3051"/>
</dbReference>
<proteinExistence type="predicted"/>
<evidence type="ECO:0000313" key="3">
    <source>
        <dbReference type="EnsemblMetazoa" id="G3051.1:cds"/>
    </source>
</evidence>
<name>A0A8W8M126_MAGGI</name>
<keyword evidence="2" id="KW-1133">Transmembrane helix</keyword>
<dbReference type="PANTHER" id="PTHR16125">
    <property type="entry name" value="TRANSMEMBRANE PROTEIN 74"/>
    <property type="match status" value="1"/>
</dbReference>
<evidence type="ECO:0000256" key="2">
    <source>
        <dbReference type="SAM" id="Phobius"/>
    </source>
</evidence>
<feature type="transmembrane region" description="Helical" evidence="2">
    <location>
        <begin position="38"/>
        <end position="61"/>
    </location>
</feature>
<organism evidence="3 4">
    <name type="scientific">Magallana gigas</name>
    <name type="common">Pacific oyster</name>
    <name type="synonym">Crassostrea gigas</name>
    <dbReference type="NCBI Taxonomy" id="29159"/>
    <lineage>
        <taxon>Eukaryota</taxon>
        <taxon>Metazoa</taxon>
        <taxon>Spiralia</taxon>
        <taxon>Lophotrochozoa</taxon>
        <taxon>Mollusca</taxon>
        <taxon>Bivalvia</taxon>
        <taxon>Autobranchia</taxon>
        <taxon>Pteriomorphia</taxon>
        <taxon>Ostreida</taxon>
        <taxon>Ostreoidea</taxon>
        <taxon>Ostreidae</taxon>
        <taxon>Magallana</taxon>
    </lineage>
</organism>
<dbReference type="AlphaFoldDB" id="A0A8W8M126"/>
<dbReference type="InterPro" id="IPR029695">
    <property type="entry name" value="TMEM74-like"/>
</dbReference>
<keyword evidence="2" id="KW-0812">Transmembrane</keyword>
<evidence type="ECO:0000256" key="1">
    <source>
        <dbReference type="SAM" id="MobiDB-lite"/>
    </source>
</evidence>
<keyword evidence="2" id="KW-0472">Membrane</keyword>
<feature type="region of interest" description="Disordered" evidence="1">
    <location>
        <begin position="72"/>
        <end position="103"/>
    </location>
</feature>
<reference evidence="3" key="1">
    <citation type="submission" date="2022-08" db="UniProtKB">
        <authorList>
            <consortium name="EnsemblMetazoa"/>
        </authorList>
    </citation>
    <scope>IDENTIFICATION</scope>
    <source>
        <strain evidence="3">05x7-T-G4-1.051#20</strain>
    </source>
</reference>
<evidence type="ECO:0000313" key="4">
    <source>
        <dbReference type="Proteomes" id="UP000005408"/>
    </source>
</evidence>
<keyword evidence="4" id="KW-1185">Reference proteome</keyword>
<dbReference type="Proteomes" id="UP000005408">
    <property type="component" value="Unassembled WGS sequence"/>
</dbReference>
<protein>
    <submittedName>
        <fullName evidence="3">Uncharacterized protein</fullName>
    </submittedName>
</protein>
<accession>A0A8W8M126</accession>
<dbReference type="PANTHER" id="PTHR16125:SF4">
    <property type="entry name" value="TRANSMEMBRANE PROTEIN 74B"/>
    <property type="match status" value="1"/>
</dbReference>